<feature type="compositionally biased region" description="Polar residues" evidence="1">
    <location>
        <begin position="135"/>
        <end position="152"/>
    </location>
</feature>
<comment type="caution">
    <text evidence="3">The sequence shown here is derived from an EMBL/GenBank/DDBJ whole genome shotgun (WGS) entry which is preliminary data.</text>
</comment>
<evidence type="ECO:0000313" key="3">
    <source>
        <dbReference type="EMBL" id="GLB41410.1"/>
    </source>
</evidence>
<feature type="transmembrane region" description="Helical" evidence="2">
    <location>
        <begin position="76"/>
        <end position="97"/>
    </location>
</feature>
<keyword evidence="4" id="KW-1185">Reference proteome</keyword>
<keyword evidence="2" id="KW-0472">Membrane</keyword>
<dbReference type="AlphaFoldDB" id="A0A9P3URJ7"/>
<feature type="compositionally biased region" description="Low complexity" evidence="1">
    <location>
        <begin position="181"/>
        <end position="194"/>
    </location>
</feature>
<keyword evidence="2" id="KW-0812">Transmembrane</keyword>
<organism evidence="3 4">
    <name type="scientific">Lyophyllum shimeji</name>
    <name type="common">Hon-shimeji</name>
    <name type="synonym">Tricholoma shimeji</name>
    <dbReference type="NCBI Taxonomy" id="47721"/>
    <lineage>
        <taxon>Eukaryota</taxon>
        <taxon>Fungi</taxon>
        <taxon>Dikarya</taxon>
        <taxon>Basidiomycota</taxon>
        <taxon>Agaricomycotina</taxon>
        <taxon>Agaricomycetes</taxon>
        <taxon>Agaricomycetidae</taxon>
        <taxon>Agaricales</taxon>
        <taxon>Tricholomatineae</taxon>
        <taxon>Lyophyllaceae</taxon>
        <taxon>Lyophyllum</taxon>
    </lineage>
</organism>
<gene>
    <name evidence="3" type="ORF">LshimejAT787_1000100</name>
</gene>
<dbReference type="OrthoDB" id="3248709at2759"/>
<evidence type="ECO:0000256" key="1">
    <source>
        <dbReference type="SAM" id="MobiDB-lite"/>
    </source>
</evidence>
<evidence type="ECO:0000256" key="2">
    <source>
        <dbReference type="SAM" id="Phobius"/>
    </source>
</evidence>
<dbReference type="Proteomes" id="UP001063166">
    <property type="component" value="Unassembled WGS sequence"/>
</dbReference>
<protein>
    <submittedName>
        <fullName evidence="3">Uncharacterized protein</fullName>
    </submittedName>
</protein>
<accession>A0A9P3URJ7</accession>
<evidence type="ECO:0000313" key="4">
    <source>
        <dbReference type="Proteomes" id="UP001063166"/>
    </source>
</evidence>
<feature type="transmembrane region" description="Helical" evidence="2">
    <location>
        <begin position="36"/>
        <end position="56"/>
    </location>
</feature>
<keyword evidence="2" id="KW-1133">Transmembrane helix</keyword>
<proteinExistence type="predicted"/>
<reference evidence="3" key="1">
    <citation type="submission" date="2022-07" db="EMBL/GenBank/DDBJ databases">
        <title>The genome of Lyophyllum shimeji provides insight into the initial evolution of ectomycorrhizal fungal genome.</title>
        <authorList>
            <person name="Kobayashi Y."/>
            <person name="Shibata T."/>
            <person name="Hirakawa H."/>
            <person name="Shigenobu S."/>
            <person name="Nishiyama T."/>
            <person name="Yamada A."/>
            <person name="Hasebe M."/>
            <person name="Kawaguchi M."/>
        </authorList>
    </citation>
    <scope>NUCLEOTIDE SEQUENCE</scope>
    <source>
        <strain evidence="3">AT787</strain>
    </source>
</reference>
<dbReference type="EMBL" id="BRPK01000010">
    <property type="protein sequence ID" value="GLB41410.1"/>
    <property type="molecule type" value="Genomic_DNA"/>
</dbReference>
<sequence length="345" mass="38277">MSRTTVRQPSFLKSLFQTVSNHFKPHRAEALQRIRVNAFCLLLLLLLSNLLSFPTLQSSIWTVFSSRKPERWASDWIYRWCCIAEATLATVSAFNILESLYAIKYPRPALPPTPARSKNLFKSAPTPNRPFKVLSPNTSPQPQKSFSTSQTPAFMPSVSKYPPSPLSTPSRVVQYPPVPPASSTTTPAASSTSSMAFQTPSPVVSAYRGKHAGNVGLQLTVLVSNTIRGLANQPSKLLLVIVNILLNSLRRRASANTTFDRRKVHPRGSQHPHDHNDGRLYIALYHPYRGRPASLMSRRSSNAGRSPHMIMTVLTPVVMLESGALALGSYPQARILPLRSFIYHL</sequence>
<name>A0A9P3URJ7_LYOSH</name>
<feature type="region of interest" description="Disordered" evidence="1">
    <location>
        <begin position="115"/>
        <end position="195"/>
    </location>
</feature>